<feature type="transmembrane region" description="Helical" evidence="1">
    <location>
        <begin position="66"/>
        <end position="88"/>
    </location>
</feature>
<evidence type="ECO:0000256" key="1">
    <source>
        <dbReference type="SAM" id="Phobius"/>
    </source>
</evidence>
<dbReference type="AlphaFoldDB" id="A0A0W8E315"/>
<protein>
    <submittedName>
        <fullName evidence="2">Uncharacterized protein</fullName>
    </submittedName>
</protein>
<dbReference type="EMBL" id="LNQE01001904">
    <property type="protein sequence ID" value="KUG02873.1"/>
    <property type="molecule type" value="Genomic_DNA"/>
</dbReference>
<keyword evidence="1" id="KW-1133">Transmembrane helix</keyword>
<comment type="caution">
    <text evidence="2">The sequence shown here is derived from an EMBL/GenBank/DDBJ whole genome shotgun (WGS) entry which is preliminary data.</text>
</comment>
<dbReference type="Pfam" id="PF18910">
    <property type="entry name" value="DUF5665"/>
    <property type="match status" value="1"/>
</dbReference>
<proteinExistence type="predicted"/>
<dbReference type="InterPro" id="IPR043723">
    <property type="entry name" value="DUF5665"/>
</dbReference>
<name>A0A0W8E315_9ZZZZ</name>
<organism evidence="2">
    <name type="scientific">hydrocarbon metagenome</name>
    <dbReference type="NCBI Taxonomy" id="938273"/>
    <lineage>
        <taxon>unclassified sequences</taxon>
        <taxon>metagenomes</taxon>
        <taxon>ecological metagenomes</taxon>
    </lineage>
</organism>
<keyword evidence="1" id="KW-0472">Membrane</keyword>
<reference evidence="2" key="1">
    <citation type="journal article" date="2015" name="Proc. Natl. Acad. Sci. U.S.A.">
        <title>Networks of energetic and metabolic interactions define dynamics in microbial communities.</title>
        <authorList>
            <person name="Embree M."/>
            <person name="Liu J.K."/>
            <person name="Al-Bassam M.M."/>
            <person name="Zengler K."/>
        </authorList>
    </citation>
    <scope>NUCLEOTIDE SEQUENCE</scope>
</reference>
<sequence>MMEQKDGKDITNNRQEHKQEHIEEKLTYIQLKIDEISYNMEKLGVSEYLEMLHNPRRLFFTNFWAGIYRGFGMAIGFTILAGIVIYILQEIITLNIPVIGDFIADIVRIVQNQLQLK</sequence>
<accession>A0A0W8E315</accession>
<keyword evidence="1" id="KW-0812">Transmembrane</keyword>
<gene>
    <name evidence="2" type="ORF">ASZ90_019739</name>
</gene>
<evidence type="ECO:0000313" key="2">
    <source>
        <dbReference type="EMBL" id="KUG02873.1"/>
    </source>
</evidence>